<dbReference type="OrthoDB" id="3383117at2"/>
<dbReference type="EMBL" id="QGSV01000175">
    <property type="protein sequence ID" value="PWU47814.1"/>
    <property type="molecule type" value="Genomic_DNA"/>
</dbReference>
<dbReference type="InterPro" id="IPR011042">
    <property type="entry name" value="6-blade_b-propeller_TolB-like"/>
</dbReference>
<dbReference type="AlphaFoldDB" id="A0A317K654"/>
<keyword evidence="1" id="KW-1133">Transmembrane helix</keyword>
<dbReference type="Proteomes" id="UP000245683">
    <property type="component" value="Unassembled WGS sequence"/>
</dbReference>
<name>A0A317K654_9ACTN</name>
<gene>
    <name evidence="2" type="ORF">DLJ46_13505</name>
</gene>
<protein>
    <recommendedName>
        <fullName evidence="4">WD40 repeat domain-containing protein</fullName>
    </recommendedName>
</protein>
<evidence type="ECO:0000256" key="1">
    <source>
        <dbReference type="SAM" id="Phobius"/>
    </source>
</evidence>
<dbReference type="SUPFAM" id="SSF82171">
    <property type="entry name" value="DPP6 N-terminal domain-like"/>
    <property type="match status" value="1"/>
</dbReference>
<evidence type="ECO:0000313" key="2">
    <source>
        <dbReference type="EMBL" id="PWU47814.1"/>
    </source>
</evidence>
<keyword evidence="1" id="KW-0472">Membrane</keyword>
<dbReference type="InterPro" id="IPR011659">
    <property type="entry name" value="WD40"/>
</dbReference>
<evidence type="ECO:0000313" key="3">
    <source>
        <dbReference type="Proteomes" id="UP000245683"/>
    </source>
</evidence>
<organism evidence="2 3">
    <name type="scientific">Micromonospora globispora</name>
    <dbReference type="NCBI Taxonomy" id="1450148"/>
    <lineage>
        <taxon>Bacteria</taxon>
        <taxon>Bacillati</taxon>
        <taxon>Actinomycetota</taxon>
        <taxon>Actinomycetes</taxon>
        <taxon>Micromonosporales</taxon>
        <taxon>Micromonosporaceae</taxon>
        <taxon>Micromonospora</taxon>
    </lineage>
</organism>
<sequence>MVGNRWWRIWRTRWVAGGLALLAVATIGSFVLFGSTDAAVTASPSLPRRLGAPSVYTPDARHTPIGAASVVFTGGAWGLDGSEFDIALTGLRNDAYRTLPESFNSTAGITAILSPNGTQLAVENGIVNLATGTTTRLPPDGGDYRHPEAWSLDGRYLATVTYTQPDFEAPETFRGAWTSPVTHAVLSVVDTSDGHETTIADVDMTANFDGWLAAFSPDGTKLAYQSGNRIVVVTPAGAPIAAFAVPAGTRIAGKGAWTRDGSALAVVAERPCGCGRTYDARWTLTTIDASTGATMGTAYIVDGVVAIRVLGWTHTGRPVVATYDAGTAGDLDPSYQIVDFRPHSDAGIDQTGLYMSGVENLDNVFGTRVLVLAAAGPPQVLLASSSPGAESVDVADDVIAGSLSRAGHPPLATFDHVAEGAACAVAAVLFAGLVAAIIVLVQRLHRSRRHRRTGLASGS</sequence>
<keyword evidence="1" id="KW-0812">Transmembrane</keyword>
<accession>A0A317K654</accession>
<feature type="transmembrane region" description="Helical" evidence="1">
    <location>
        <begin position="417"/>
        <end position="441"/>
    </location>
</feature>
<dbReference type="Gene3D" id="2.120.10.30">
    <property type="entry name" value="TolB, C-terminal domain"/>
    <property type="match status" value="1"/>
</dbReference>
<reference evidence="3" key="1">
    <citation type="submission" date="2018-05" db="EMBL/GenBank/DDBJ databases">
        <title>Micromonospora globispora sp. nov. and Micromonospora rugosa sp. nov., isolated from marine sediment.</title>
        <authorList>
            <person name="Carro L."/>
            <person name="Aysel V."/>
            <person name="Cetin D."/>
            <person name="Igual J.M."/>
            <person name="Klenk H.-P."/>
            <person name="Trujillo M.E."/>
            <person name="Sahin N."/>
        </authorList>
    </citation>
    <scope>NUCLEOTIDE SEQUENCE [LARGE SCALE GENOMIC DNA]</scope>
    <source>
        <strain evidence="3">S2904</strain>
    </source>
</reference>
<proteinExistence type="predicted"/>
<dbReference type="Pfam" id="PF07676">
    <property type="entry name" value="PD40"/>
    <property type="match status" value="1"/>
</dbReference>
<keyword evidence="3" id="KW-1185">Reference proteome</keyword>
<comment type="caution">
    <text evidence="2">The sequence shown here is derived from an EMBL/GenBank/DDBJ whole genome shotgun (WGS) entry which is preliminary data.</text>
</comment>
<evidence type="ECO:0008006" key="4">
    <source>
        <dbReference type="Google" id="ProtNLM"/>
    </source>
</evidence>